<name>A0A4C1TMA7_EUMVA</name>
<keyword evidence="3" id="KW-1185">Reference proteome</keyword>
<reference evidence="2 3" key="1">
    <citation type="journal article" date="2019" name="Commun. Biol.">
        <title>The bagworm genome reveals a unique fibroin gene that provides high tensile strength.</title>
        <authorList>
            <person name="Kono N."/>
            <person name="Nakamura H."/>
            <person name="Ohtoshi R."/>
            <person name="Tomita M."/>
            <person name="Numata K."/>
            <person name="Arakawa K."/>
        </authorList>
    </citation>
    <scope>NUCLEOTIDE SEQUENCE [LARGE SCALE GENOMIC DNA]</scope>
</reference>
<sequence length="89" mass="9892">MRNFPESLQDPRDKQGLHAVSGTSASHSECRHVEDKATERGVNFIDLSLPRWSSAGRGLLTTVVGHQCDRKIRDRRLTCSARYGVSGLI</sequence>
<feature type="region of interest" description="Disordered" evidence="1">
    <location>
        <begin position="1"/>
        <end position="33"/>
    </location>
</feature>
<comment type="caution">
    <text evidence="2">The sequence shown here is derived from an EMBL/GenBank/DDBJ whole genome shotgun (WGS) entry which is preliminary data.</text>
</comment>
<dbReference type="EMBL" id="BGZK01000064">
    <property type="protein sequence ID" value="GBP14518.1"/>
    <property type="molecule type" value="Genomic_DNA"/>
</dbReference>
<dbReference type="AlphaFoldDB" id="A0A4C1TMA7"/>
<evidence type="ECO:0000313" key="3">
    <source>
        <dbReference type="Proteomes" id="UP000299102"/>
    </source>
</evidence>
<proteinExistence type="predicted"/>
<gene>
    <name evidence="2" type="ORF">EVAR_7791_1</name>
</gene>
<dbReference type="Proteomes" id="UP000299102">
    <property type="component" value="Unassembled WGS sequence"/>
</dbReference>
<protein>
    <submittedName>
        <fullName evidence="2">Uncharacterized protein</fullName>
    </submittedName>
</protein>
<accession>A0A4C1TMA7</accession>
<evidence type="ECO:0000313" key="2">
    <source>
        <dbReference type="EMBL" id="GBP14518.1"/>
    </source>
</evidence>
<organism evidence="2 3">
    <name type="scientific">Eumeta variegata</name>
    <name type="common">Bagworm moth</name>
    <name type="synonym">Eumeta japonica</name>
    <dbReference type="NCBI Taxonomy" id="151549"/>
    <lineage>
        <taxon>Eukaryota</taxon>
        <taxon>Metazoa</taxon>
        <taxon>Ecdysozoa</taxon>
        <taxon>Arthropoda</taxon>
        <taxon>Hexapoda</taxon>
        <taxon>Insecta</taxon>
        <taxon>Pterygota</taxon>
        <taxon>Neoptera</taxon>
        <taxon>Endopterygota</taxon>
        <taxon>Lepidoptera</taxon>
        <taxon>Glossata</taxon>
        <taxon>Ditrysia</taxon>
        <taxon>Tineoidea</taxon>
        <taxon>Psychidae</taxon>
        <taxon>Oiketicinae</taxon>
        <taxon>Eumeta</taxon>
    </lineage>
</organism>
<evidence type="ECO:0000256" key="1">
    <source>
        <dbReference type="SAM" id="MobiDB-lite"/>
    </source>
</evidence>